<sequence length="103" mass="12000">MQLCFTIRDGNTSVKDYAYDANVNMIADLNKRISSITSSIPNIIFLYSELFKMGLTVEWVTEQLGLYTKAIEQGGDKLKNAQLPYRKELMEKYYHYGIRYINK</sequence>
<dbReference type="EMBL" id="JAICCF010000002">
    <property type="protein sequence ID" value="MBW8684709.1"/>
    <property type="molecule type" value="Genomic_DNA"/>
</dbReference>
<organism evidence="1 2">
    <name type="scientific">Chitinophaga rhizophila</name>
    <dbReference type="NCBI Taxonomy" id="2866212"/>
    <lineage>
        <taxon>Bacteria</taxon>
        <taxon>Pseudomonadati</taxon>
        <taxon>Bacteroidota</taxon>
        <taxon>Chitinophagia</taxon>
        <taxon>Chitinophagales</taxon>
        <taxon>Chitinophagaceae</taxon>
        <taxon>Chitinophaga</taxon>
    </lineage>
</organism>
<gene>
    <name evidence="1" type="ORF">K1Y79_10245</name>
</gene>
<evidence type="ECO:0000313" key="1">
    <source>
        <dbReference type="EMBL" id="MBW8684709.1"/>
    </source>
</evidence>
<evidence type="ECO:0008006" key="3">
    <source>
        <dbReference type="Google" id="ProtNLM"/>
    </source>
</evidence>
<reference evidence="1 2" key="1">
    <citation type="submission" date="2021-08" db="EMBL/GenBank/DDBJ databases">
        <title>The genome sequence of Chitinophaga sp. B61.</title>
        <authorList>
            <person name="Zhang X."/>
        </authorList>
    </citation>
    <scope>NUCLEOTIDE SEQUENCE [LARGE SCALE GENOMIC DNA]</scope>
    <source>
        <strain evidence="1 2">B61</strain>
    </source>
</reference>
<evidence type="ECO:0000313" key="2">
    <source>
        <dbReference type="Proteomes" id="UP000812961"/>
    </source>
</evidence>
<comment type="caution">
    <text evidence="1">The sequence shown here is derived from an EMBL/GenBank/DDBJ whole genome shotgun (WGS) entry which is preliminary data.</text>
</comment>
<dbReference type="Proteomes" id="UP000812961">
    <property type="component" value="Unassembled WGS sequence"/>
</dbReference>
<proteinExistence type="predicted"/>
<accession>A0ABS7GAL7</accession>
<dbReference type="RefSeq" id="WP_220249924.1">
    <property type="nucleotide sequence ID" value="NZ_JAICCF010000002.1"/>
</dbReference>
<name>A0ABS7GAL7_9BACT</name>
<protein>
    <recommendedName>
        <fullName evidence="3">Virulence RhuM family protein</fullName>
    </recommendedName>
</protein>
<keyword evidence="2" id="KW-1185">Reference proteome</keyword>